<dbReference type="FunFam" id="3.30.40.10:FF:000393">
    <property type="entry name" value="CLUMA_CG014158, isoform A"/>
    <property type="match status" value="1"/>
</dbReference>
<dbReference type="InterPro" id="IPR043145">
    <property type="entry name" value="Znf_ZZ_sf"/>
</dbReference>
<dbReference type="SUPFAM" id="SSF159034">
    <property type="entry name" value="Mib/herc2 domain-like"/>
    <property type="match status" value="2"/>
</dbReference>
<dbReference type="Gene3D" id="2.30.30.40">
    <property type="entry name" value="SH3 Domains"/>
    <property type="match status" value="2"/>
</dbReference>
<dbReference type="PANTHER" id="PTHR24202:SF4">
    <property type="entry name" value="E3 UBIQUITIN-PROTEIN LIGASE MIB2-RELATED"/>
    <property type="match status" value="1"/>
</dbReference>
<dbReference type="Gene3D" id="3.30.60.90">
    <property type="match status" value="1"/>
</dbReference>
<dbReference type="InterPro" id="IPR037252">
    <property type="entry name" value="Mib_Herc2_sf"/>
</dbReference>
<dbReference type="OrthoDB" id="2122982at2759"/>
<feature type="domain" description="MIB/HERC2" evidence="19">
    <location>
        <begin position="154"/>
        <end position="232"/>
    </location>
</feature>
<evidence type="ECO:0000256" key="6">
    <source>
        <dbReference type="ARBA" id="ARBA00022679"/>
    </source>
</evidence>
<keyword evidence="5" id="KW-0963">Cytoplasm</keyword>
<dbReference type="GO" id="GO:0007219">
    <property type="term" value="P:Notch signaling pathway"/>
    <property type="evidence" value="ECO:0007669"/>
    <property type="project" value="UniProtKB-KW"/>
</dbReference>
<dbReference type="InterPro" id="IPR036770">
    <property type="entry name" value="Ankyrin_rpt-contain_sf"/>
</dbReference>
<dbReference type="PROSITE" id="PS51416">
    <property type="entry name" value="MIB_HERC2"/>
    <property type="match status" value="2"/>
</dbReference>
<protein>
    <recommendedName>
        <fullName evidence="4">RING-type E3 ubiquitin transferase</fullName>
        <ecNumber evidence="4">2.3.2.27</ecNumber>
    </recommendedName>
</protein>
<dbReference type="InterPro" id="IPR000433">
    <property type="entry name" value="Znf_ZZ"/>
</dbReference>
<feature type="repeat" description="ANK" evidence="14">
    <location>
        <begin position="650"/>
        <end position="683"/>
    </location>
</feature>
<feature type="domain" description="MIB/HERC2" evidence="19">
    <location>
        <begin position="1"/>
        <end position="85"/>
    </location>
</feature>
<dbReference type="SUPFAM" id="SSF48403">
    <property type="entry name" value="Ankyrin repeat"/>
    <property type="match status" value="1"/>
</dbReference>
<dbReference type="SMR" id="A0A7M7HE41"/>
<dbReference type="SMART" id="SM00248">
    <property type="entry name" value="ANK"/>
    <property type="match status" value="8"/>
</dbReference>
<dbReference type="AlphaFoldDB" id="A0A7M7HE41"/>
<accession>A0A7M7HE41</accession>
<dbReference type="PANTHER" id="PTHR24202">
    <property type="entry name" value="E3 UBIQUITIN-PROTEIN LIGASE MIB2"/>
    <property type="match status" value="1"/>
</dbReference>
<comment type="subcellular location">
    <subcellularLocation>
        <location evidence="2">Cytoplasm</location>
    </subcellularLocation>
</comment>
<dbReference type="Pfam" id="PF12796">
    <property type="entry name" value="Ank_2"/>
    <property type="match status" value="2"/>
</dbReference>
<evidence type="ECO:0000259" key="17">
    <source>
        <dbReference type="PROSITE" id="PS50089"/>
    </source>
</evidence>
<evidence type="ECO:0000256" key="10">
    <source>
        <dbReference type="ARBA" id="ARBA00022786"/>
    </source>
</evidence>
<evidence type="ECO:0000313" key="21">
    <source>
        <dbReference type="Proteomes" id="UP000002358"/>
    </source>
</evidence>
<comment type="catalytic activity">
    <reaction evidence="1">
        <text>S-ubiquitinyl-[E2 ubiquitin-conjugating enzyme]-L-cysteine + [acceptor protein]-L-lysine = [E2 ubiquitin-conjugating enzyme]-L-cysteine + N(6)-ubiquitinyl-[acceptor protein]-L-lysine.</text>
        <dbReference type="EC" id="2.3.2.27"/>
    </reaction>
</comment>
<evidence type="ECO:0000256" key="8">
    <source>
        <dbReference type="ARBA" id="ARBA00022737"/>
    </source>
</evidence>
<dbReference type="PROSITE" id="PS50135">
    <property type="entry name" value="ZF_ZZ_2"/>
    <property type="match status" value="1"/>
</dbReference>
<dbReference type="PROSITE" id="PS50297">
    <property type="entry name" value="ANK_REP_REGION"/>
    <property type="match status" value="4"/>
</dbReference>
<evidence type="ECO:0000256" key="13">
    <source>
        <dbReference type="ARBA" id="ARBA00023043"/>
    </source>
</evidence>
<dbReference type="PROSITE" id="PS50088">
    <property type="entry name" value="ANK_REPEAT"/>
    <property type="match status" value="5"/>
</dbReference>
<evidence type="ECO:0000256" key="1">
    <source>
        <dbReference type="ARBA" id="ARBA00000900"/>
    </source>
</evidence>
<dbReference type="EC" id="2.3.2.27" evidence="4"/>
<keyword evidence="8" id="KW-0677">Repeat</keyword>
<dbReference type="FunCoup" id="A0A7M7HE41">
    <property type="interactions" value="508"/>
</dbReference>
<evidence type="ECO:0000256" key="3">
    <source>
        <dbReference type="ARBA" id="ARBA00004906"/>
    </source>
</evidence>
<dbReference type="PRINTS" id="PR01415">
    <property type="entry name" value="ANKYRIN"/>
</dbReference>
<feature type="coiled-coil region" evidence="16">
    <location>
        <begin position="902"/>
        <end position="955"/>
    </location>
</feature>
<dbReference type="InterPro" id="IPR002110">
    <property type="entry name" value="Ankyrin_rpt"/>
</dbReference>
<dbReference type="SUPFAM" id="SSF57850">
    <property type="entry name" value="RING/U-box"/>
    <property type="match status" value="2"/>
</dbReference>
<keyword evidence="10" id="KW-0833">Ubl conjugation pathway</keyword>
<evidence type="ECO:0000256" key="12">
    <source>
        <dbReference type="ARBA" id="ARBA00022976"/>
    </source>
</evidence>
<evidence type="ECO:0000259" key="19">
    <source>
        <dbReference type="PROSITE" id="PS51416"/>
    </source>
</evidence>
<dbReference type="InterPro" id="IPR040847">
    <property type="entry name" value="SH3_15"/>
</dbReference>
<dbReference type="FunFam" id="2.30.30.40:FF:000078">
    <property type="entry name" value="Putative e3 ubiquitin-protein ligase mib2"/>
    <property type="match status" value="1"/>
</dbReference>
<evidence type="ECO:0000256" key="4">
    <source>
        <dbReference type="ARBA" id="ARBA00012483"/>
    </source>
</evidence>
<dbReference type="Pfam" id="PF18346">
    <property type="entry name" value="SH3_15"/>
    <property type="match status" value="2"/>
</dbReference>
<keyword evidence="21" id="KW-1185">Reference proteome</keyword>
<keyword evidence="9 15" id="KW-0863">Zinc-finger</keyword>
<dbReference type="UniPathway" id="UPA00143"/>
<keyword evidence="11" id="KW-0862">Zinc</keyword>
<dbReference type="GO" id="GO:0005737">
    <property type="term" value="C:cytoplasm"/>
    <property type="evidence" value="ECO:0007669"/>
    <property type="project" value="UniProtKB-SubCell"/>
</dbReference>
<dbReference type="Proteomes" id="UP000002358">
    <property type="component" value="Chromosome 1"/>
</dbReference>
<dbReference type="Pfam" id="PF00569">
    <property type="entry name" value="ZZ"/>
    <property type="match status" value="1"/>
</dbReference>
<dbReference type="GO" id="GO:0008270">
    <property type="term" value="F:zinc ion binding"/>
    <property type="evidence" value="ECO:0007669"/>
    <property type="project" value="UniProtKB-KW"/>
</dbReference>
<dbReference type="GO" id="GO:0016567">
    <property type="term" value="P:protein ubiquitination"/>
    <property type="evidence" value="ECO:0007669"/>
    <property type="project" value="UniProtKB-UniPathway"/>
</dbReference>
<feature type="repeat" description="ANK" evidence="14">
    <location>
        <begin position="684"/>
        <end position="716"/>
    </location>
</feature>
<dbReference type="EnsemblMetazoa" id="XM_008212795">
    <property type="protein sequence ID" value="XP_008211017"/>
    <property type="gene ID" value="LOC100122418"/>
</dbReference>
<dbReference type="SMART" id="SM00291">
    <property type="entry name" value="ZnF_ZZ"/>
    <property type="match status" value="1"/>
</dbReference>
<dbReference type="InterPro" id="IPR010606">
    <property type="entry name" value="Mib_Herc2"/>
</dbReference>
<evidence type="ECO:0000256" key="14">
    <source>
        <dbReference type="PROSITE-ProRule" id="PRU00023"/>
    </source>
</evidence>
<feature type="domain" description="ZZ-type" evidence="18">
    <location>
        <begin position="91"/>
        <end position="143"/>
    </location>
</feature>
<dbReference type="Gene3D" id="1.25.40.20">
    <property type="entry name" value="Ankyrin repeat-containing domain"/>
    <property type="match status" value="3"/>
</dbReference>
<evidence type="ECO:0000313" key="20">
    <source>
        <dbReference type="EnsemblMetazoa" id="XP_008211017"/>
    </source>
</evidence>
<dbReference type="FunFam" id="2.30.30.40:FF:000044">
    <property type="entry name" value="E3 ubiquitin-protein ligase MIB2, putative"/>
    <property type="match status" value="1"/>
</dbReference>
<dbReference type="PROSITE" id="PS01357">
    <property type="entry name" value="ZF_ZZ_1"/>
    <property type="match status" value="1"/>
</dbReference>
<gene>
    <name evidence="20" type="primary">100122418</name>
</gene>
<evidence type="ECO:0000256" key="7">
    <source>
        <dbReference type="ARBA" id="ARBA00022723"/>
    </source>
</evidence>
<feature type="domain" description="RING-type" evidence="17">
    <location>
        <begin position="958"/>
        <end position="991"/>
    </location>
</feature>
<keyword evidence="16" id="KW-0175">Coiled coil</keyword>
<dbReference type="PROSITE" id="PS50089">
    <property type="entry name" value="ZF_RING_2"/>
    <property type="match status" value="1"/>
</dbReference>
<reference evidence="20" key="1">
    <citation type="submission" date="2021-01" db="UniProtKB">
        <authorList>
            <consortium name="EnsemblMetazoa"/>
        </authorList>
    </citation>
    <scope>IDENTIFICATION</scope>
</reference>
<evidence type="ECO:0000256" key="15">
    <source>
        <dbReference type="PROSITE-ProRule" id="PRU00228"/>
    </source>
</evidence>
<keyword evidence="7" id="KW-0479">Metal-binding</keyword>
<dbReference type="CDD" id="cd02339">
    <property type="entry name" value="ZZ_Mind_bomb"/>
    <property type="match status" value="1"/>
</dbReference>
<keyword evidence="6" id="KW-0808">Transferase</keyword>
<dbReference type="Pfam" id="PF06701">
    <property type="entry name" value="MIB_HERC2"/>
    <property type="match status" value="2"/>
</dbReference>
<evidence type="ECO:0000256" key="2">
    <source>
        <dbReference type="ARBA" id="ARBA00004496"/>
    </source>
</evidence>
<dbReference type="InParanoid" id="A0A7M7HE41"/>
<comment type="pathway">
    <text evidence="3">Protein modification; protein ubiquitination.</text>
</comment>
<keyword evidence="12" id="KW-0914">Notch signaling pathway</keyword>
<feature type="repeat" description="ANK" evidence="14">
    <location>
        <begin position="516"/>
        <end position="548"/>
    </location>
</feature>
<dbReference type="KEGG" id="nvi:100122418"/>
<feature type="repeat" description="ANK" evidence="14">
    <location>
        <begin position="483"/>
        <end position="515"/>
    </location>
</feature>
<evidence type="ECO:0000256" key="9">
    <source>
        <dbReference type="ARBA" id="ARBA00022771"/>
    </source>
</evidence>
<organism evidence="20 21">
    <name type="scientific">Nasonia vitripennis</name>
    <name type="common">Parasitic wasp</name>
    <dbReference type="NCBI Taxonomy" id="7425"/>
    <lineage>
        <taxon>Eukaryota</taxon>
        <taxon>Metazoa</taxon>
        <taxon>Ecdysozoa</taxon>
        <taxon>Arthropoda</taxon>
        <taxon>Hexapoda</taxon>
        <taxon>Insecta</taxon>
        <taxon>Pterygota</taxon>
        <taxon>Neoptera</taxon>
        <taxon>Endopterygota</taxon>
        <taxon>Hymenoptera</taxon>
        <taxon>Apocrita</taxon>
        <taxon>Proctotrupomorpha</taxon>
        <taxon>Chalcidoidea</taxon>
        <taxon>Pteromalidae</taxon>
        <taxon>Pteromalinae</taxon>
        <taxon>Nasonia</taxon>
    </lineage>
</organism>
<evidence type="ECO:0000256" key="11">
    <source>
        <dbReference type="ARBA" id="ARBA00022833"/>
    </source>
</evidence>
<evidence type="ECO:0000256" key="5">
    <source>
        <dbReference type="ARBA" id="ARBA00022490"/>
    </source>
</evidence>
<dbReference type="Pfam" id="PF13920">
    <property type="entry name" value="zf-C3HC4_3"/>
    <property type="match status" value="1"/>
</dbReference>
<dbReference type="InterPro" id="IPR001841">
    <property type="entry name" value="Znf_RING"/>
</dbReference>
<evidence type="ECO:0000259" key="18">
    <source>
        <dbReference type="PROSITE" id="PS50135"/>
    </source>
</evidence>
<dbReference type="FunFam" id="3.30.60.90:FF:000004">
    <property type="entry name" value="Putative E3 ubiquitin-protein ligase MIB2"/>
    <property type="match status" value="1"/>
</dbReference>
<keyword evidence="13 14" id="KW-0040">ANK repeat</keyword>
<dbReference type="CDD" id="cd16520">
    <property type="entry name" value="RING-HC_MIBs-like"/>
    <property type="match status" value="1"/>
</dbReference>
<evidence type="ECO:0000256" key="16">
    <source>
        <dbReference type="SAM" id="Coils"/>
    </source>
</evidence>
<dbReference type="EnsemblMetazoa" id="XM_001605975">
    <property type="protein sequence ID" value="XP_001606025"/>
    <property type="gene ID" value="LOC100122418"/>
</dbReference>
<name>A0A7M7HE41_NASVI</name>
<proteinExistence type="predicted"/>
<feature type="repeat" description="ANK" evidence="14">
    <location>
        <begin position="549"/>
        <end position="581"/>
    </location>
</feature>
<dbReference type="GO" id="GO:0061630">
    <property type="term" value="F:ubiquitin protein ligase activity"/>
    <property type="evidence" value="ECO:0007669"/>
    <property type="project" value="UniProtKB-EC"/>
</dbReference>
<dbReference type="InterPro" id="IPR013083">
    <property type="entry name" value="Znf_RING/FYVE/PHD"/>
</dbReference>
<dbReference type="Gene3D" id="3.30.40.10">
    <property type="entry name" value="Zinc/RING finger domain, C3HC4 (zinc finger)"/>
    <property type="match status" value="1"/>
</dbReference>
<dbReference type="OMA" id="HGACEHC"/>
<sequence>MLEVGLRVVRGWDWKWADQDGGEGHAGTVVEIGKPPVPTGNAASNVNHADKTPDKTVIVQWDHGARSNYRIGYQDAHDLLVFDNAAAGVKHQNILCDCCKKHGIRGIRWKCSQCRDYDLCTQCYMSDAHDMSHAFQRFLTANSAGILLTSRENCTKIPLKGIFKGAKVIRGPDWEWGNQDGGKGKTGIVHDVRGWDNESSRSVATVTWSSGSTNVYRLGYKGCVDLCCVQAVSAGWSYYKEHLPVLGQVSAIVPPNENVSSNAVNISNPPSPSHIVFMVGDKVKVLMDVDTLKGMQIGHGGWNPRMADDIGKVGTVHRITDKGDIRVQYDGCNNRWTFHPRALTKVSSKESFAVGDIVKIKSDANTVKHYQRGHGEWIDVMKTALGQAGKVIKIYPDGDMRVQIGVHTWTFNPLSVTLVPSGVDAPGTFPDAFRGITRQDNSDVEVEKLLRDAARGKAGIPAVKEFLRKNPGRVDARGGPGGGRKTCLQVAAHQGQRELCVLLLDAGASLFAMDEDGDTPLHYAAFGNQPELIELLLSRGAAIDAVNNGKCSALHVAVNKQHSECVKTLLRHGCNVNLQDSYGDTTMHDAIGKDMVDIVDALCECSSLDLTLRNKRGFNVLHHAALKGNAHAMERLVHRARQLVDIKKEDGFAALHLAALNGHYEVAASLLTGGRAQIDLQNNRRQTPLHLATSQGHWSLVELLVSHDADITSTDEDGDTALHIAIAKSHYQTGSAVPPAVNLETVGLYSIWQDLARQSAKTELTLACYLVSNDSSGTLFEQARNSKGKTPLDLLLADPEIAPFANLVKSFQGQRRTNHNRPILDSAEPPIYQIETVSPSEVGSNDASWSGRGSNCDNCQRQAPPLNTGNEDVNRLDGPGGSVGECTNCTQCGCSFGKSQMYHDSQLNREELEKEVEREKSKNSYSDKNKDAREKDKDLERLRYLETRIADLEEANMCSICMERRRNVAFLCGHGACEHCAAPLKTCHMCRQTITKKINLY</sequence>
<dbReference type="InterPro" id="IPR042056">
    <property type="entry name" value="MIB1/2_ZZ"/>
</dbReference>